<sequence length="320" mass="34476">MSDMAFRPLGDSGLMVSVVGLGCNNLGRPKTRTQTVEGSQEVIDAALDAGITLFDVADIYGGEPGLSEEILGRCLAGRRDDVIVATKFGMDMRGANGPDFGARGSRRYIRKAVEASLRRLSTDHIDLYQYHAPDGVTPIEETLAALDELVREGKVRYIGSSNFAGWQVVEAEYTARAGGGARFISAQNYYNLLHRDPEAELLPACQAYGVGILPFFPLEHGLLTGKYRRDEQPPAGTRINARPSIHADADWDTIEAIRDFADQRGLSMLQVAIGGLAAQPAVASVIAGATSPDQVRANVEAGNWTPEQGDLETLDEITGR</sequence>
<protein>
    <submittedName>
        <fullName evidence="3">Aldo/keto reductase</fullName>
    </submittedName>
</protein>
<organism evidence="3 4">
    <name type="scientific">Actinoallomurus vinaceus</name>
    <dbReference type="NCBI Taxonomy" id="1080074"/>
    <lineage>
        <taxon>Bacteria</taxon>
        <taxon>Bacillati</taxon>
        <taxon>Actinomycetota</taxon>
        <taxon>Actinomycetes</taxon>
        <taxon>Streptosporangiales</taxon>
        <taxon>Thermomonosporaceae</taxon>
        <taxon>Actinoallomurus</taxon>
    </lineage>
</organism>
<dbReference type="InterPro" id="IPR036812">
    <property type="entry name" value="NAD(P)_OxRdtase_dom_sf"/>
</dbReference>
<evidence type="ECO:0000256" key="1">
    <source>
        <dbReference type="ARBA" id="ARBA00023002"/>
    </source>
</evidence>
<keyword evidence="4" id="KW-1185">Reference proteome</keyword>
<proteinExistence type="predicted"/>
<dbReference type="InterPro" id="IPR023210">
    <property type="entry name" value="NADP_OxRdtase_dom"/>
</dbReference>
<feature type="domain" description="NADP-dependent oxidoreductase" evidence="2">
    <location>
        <begin position="19"/>
        <end position="317"/>
    </location>
</feature>
<dbReference type="EMBL" id="BAABHK010000020">
    <property type="protein sequence ID" value="GAA4637459.1"/>
    <property type="molecule type" value="Genomic_DNA"/>
</dbReference>
<reference evidence="4" key="1">
    <citation type="journal article" date="2019" name="Int. J. Syst. Evol. Microbiol.">
        <title>The Global Catalogue of Microorganisms (GCM) 10K type strain sequencing project: providing services to taxonomists for standard genome sequencing and annotation.</title>
        <authorList>
            <consortium name="The Broad Institute Genomics Platform"/>
            <consortium name="The Broad Institute Genome Sequencing Center for Infectious Disease"/>
            <person name="Wu L."/>
            <person name="Ma J."/>
        </authorList>
    </citation>
    <scope>NUCLEOTIDE SEQUENCE [LARGE SCALE GENOMIC DNA]</scope>
    <source>
        <strain evidence="4">JCM 17939</strain>
    </source>
</reference>
<evidence type="ECO:0000313" key="3">
    <source>
        <dbReference type="EMBL" id="GAA4637459.1"/>
    </source>
</evidence>
<dbReference type="PROSITE" id="PS51257">
    <property type="entry name" value="PROKAR_LIPOPROTEIN"/>
    <property type="match status" value="1"/>
</dbReference>
<comment type="caution">
    <text evidence="3">The sequence shown here is derived from an EMBL/GenBank/DDBJ whole genome shotgun (WGS) entry which is preliminary data.</text>
</comment>
<dbReference type="InterPro" id="IPR050523">
    <property type="entry name" value="AKR_Detox_Biosynth"/>
</dbReference>
<dbReference type="Gene3D" id="3.20.20.100">
    <property type="entry name" value="NADP-dependent oxidoreductase domain"/>
    <property type="match status" value="1"/>
</dbReference>
<dbReference type="Pfam" id="PF00248">
    <property type="entry name" value="Aldo_ket_red"/>
    <property type="match status" value="1"/>
</dbReference>
<dbReference type="PANTHER" id="PTHR43364:SF4">
    <property type="entry name" value="NAD(P)-LINKED OXIDOREDUCTASE SUPERFAMILY PROTEIN"/>
    <property type="match status" value="1"/>
</dbReference>
<evidence type="ECO:0000259" key="2">
    <source>
        <dbReference type="Pfam" id="PF00248"/>
    </source>
</evidence>
<dbReference type="SUPFAM" id="SSF51430">
    <property type="entry name" value="NAD(P)-linked oxidoreductase"/>
    <property type="match status" value="1"/>
</dbReference>
<dbReference type="Proteomes" id="UP001501442">
    <property type="component" value="Unassembled WGS sequence"/>
</dbReference>
<gene>
    <name evidence="3" type="ORF">GCM10023196_091300</name>
</gene>
<dbReference type="RefSeq" id="WP_345440548.1">
    <property type="nucleotide sequence ID" value="NZ_BAABHK010000020.1"/>
</dbReference>
<name>A0ABP8UR42_9ACTN</name>
<evidence type="ECO:0000313" key="4">
    <source>
        <dbReference type="Proteomes" id="UP001501442"/>
    </source>
</evidence>
<dbReference type="PRINTS" id="PR00069">
    <property type="entry name" value="ALDKETRDTASE"/>
</dbReference>
<accession>A0ABP8UR42</accession>
<dbReference type="InterPro" id="IPR020471">
    <property type="entry name" value="AKR"/>
</dbReference>
<keyword evidence="1" id="KW-0560">Oxidoreductase</keyword>
<dbReference type="PANTHER" id="PTHR43364">
    <property type="entry name" value="NADH-SPECIFIC METHYLGLYOXAL REDUCTASE-RELATED"/>
    <property type="match status" value="1"/>
</dbReference>